<feature type="coiled-coil region" evidence="1">
    <location>
        <begin position="298"/>
        <end position="366"/>
    </location>
</feature>
<reference evidence="4" key="1">
    <citation type="submission" date="2018-06" db="EMBL/GenBank/DDBJ databases">
        <authorList>
            <person name="Zhirakovskaya E."/>
        </authorList>
    </citation>
    <scope>NUCLEOTIDE SEQUENCE</scope>
</reference>
<dbReference type="PANTHER" id="PTHR32309:SF13">
    <property type="entry name" value="FERRIC ENTEROBACTIN TRANSPORT PROTEIN FEPE"/>
    <property type="match status" value="1"/>
</dbReference>
<dbReference type="GO" id="GO:0004713">
    <property type="term" value="F:protein tyrosine kinase activity"/>
    <property type="evidence" value="ECO:0007669"/>
    <property type="project" value="TreeGrafter"/>
</dbReference>
<keyword evidence="2" id="KW-1133">Transmembrane helix</keyword>
<dbReference type="NCBIfam" id="TIGR03007">
    <property type="entry name" value="pepcterm_ChnLen"/>
    <property type="match status" value="1"/>
</dbReference>
<feature type="transmembrane region" description="Helical" evidence="2">
    <location>
        <begin position="32"/>
        <end position="52"/>
    </location>
</feature>
<dbReference type="InterPro" id="IPR014345">
    <property type="entry name" value="XrtA_polysacc_chain"/>
</dbReference>
<dbReference type="InterPro" id="IPR032807">
    <property type="entry name" value="GNVR"/>
</dbReference>
<evidence type="ECO:0000313" key="4">
    <source>
        <dbReference type="EMBL" id="VAX34568.1"/>
    </source>
</evidence>
<protein>
    <recommendedName>
        <fullName evidence="3">Tyrosine-protein kinase G-rich domain-containing protein</fullName>
    </recommendedName>
</protein>
<feature type="transmembrane region" description="Helical" evidence="2">
    <location>
        <begin position="506"/>
        <end position="527"/>
    </location>
</feature>
<dbReference type="GO" id="GO:0005886">
    <property type="term" value="C:plasma membrane"/>
    <property type="evidence" value="ECO:0007669"/>
    <property type="project" value="TreeGrafter"/>
</dbReference>
<keyword evidence="2" id="KW-0812">Transmembrane</keyword>
<dbReference type="InterPro" id="IPR050445">
    <property type="entry name" value="Bact_polysacc_biosynth/exp"/>
</dbReference>
<dbReference type="Pfam" id="PF13807">
    <property type="entry name" value="GNVR"/>
    <property type="match status" value="1"/>
</dbReference>
<keyword evidence="2" id="KW-0472">Membrane</keyword>
<accession>A0A3B1DF35</accession>
<proteinExistence type="predicted"/>
<dbReference type="AlphaFoldDB" id="A0A3B1DF35"/>
<feature type="domain" description="Tyrosine-protein kinase G-rich" evidence="3">
    <location>
        <begin position="381"/>
        <end position="461"/>
    </location>
</feature>
<feature type="transmembrane region" description="Helical" evidence="2">
    <location>
        <begin position="443"/>
        <end position="462"/>
    </location>
</feature>
<dbReference type="EMBL" id="UOGI01000351">
    <property type="protein sequence ID" value="VAX34568.1"/>
    <property type="molecule type" value="Genomic_DNA"/>
</dbReference>
<organism evidence="4">
    <name type="scientific">hydrothermal vent metagenome</name>
    <dbReference type="NCBI Taxonomy" id="652676"/>
    <lineage>
        <taxon>unclassified sequences</taxon>
        <taxon>metagenomes</taxon>
        <taxon>ecological metagenomes</taxon>
    </lineage>
</organism>
<dbReference type="PANTHER" id="PTHR32309">
    <property type="entry name" value="TYROSINE-PROTEIN KINASE"/>
    <property type="match status" value="1"/>
</dbReference>
<evidence type="ECO:0000256" key="1">
    <source>
        <dbReference type="SAM" id="Coils"/>
    </source>
</evidence>
<gene>
    <name evidence="4" type="ORF">MNBD_NITROSPIRAE03-1892</name>
</gene>
<evidence type="ECO:0000256" key="2">
    <source>
        <dbReference type="SAM" id="Phobius"/>
    </source>
</evidence>
<name>A0A3B1DF35_9ZZZZ</name>
<keyword evidence="1" id="KW-0175">Coiled coil</keyword>
<evidence type="ECO:0000259" key="3">
    <source>
        <dbReference type="Pfam" id="PF13807"/>
    </source>
</evidence>
<sequence length="537" mass="61705">MRFIRESEIMTENNPPDFDLKRHLAIIRKRRYPVILVALVVASIFTWGSFIWPESYEASSTVFIERGALMTPLLEGVGVSGGMQERLRNLSDGISSRNIIDRVIKDLDLDVNIKNPDQYDGLVRNIRQNLTVALTTDRSRRSVDRFKVSYRGRDPKMVRDLVNTIVNEYINENLKYTRTDAYEVYDFIKGQLMDYKKKLEESDGAIRAFRERNPNMIPRSEATIVARIDKFQTDRIATEISLKQLMKKSENLRKQLSGEKELTVAFVSKEGSPHDKLNYLNSRLMLLLTKYTDNYPAVIKLKAEIEELKREIARQSTNSRKDLSMDSMSTETSAMNPIYQSLKEDLAKADADIESLKERSSELLRQQKIAQGVLGRMPREQEEWVKLQRDRNVYQKIYDDLLVKLQNAQVSKDIQLSNKAATFRVVDPAYLPLYPVKPDRVKMIMLGIFMGIAAGVAVAYILESLAGTFKDETSIENRFKIPVLASIPKILTEADKLKIKRRDRKVFAAAGLYLVVILVTLAGEVIYRYMGIKFINF</sequence>